<gene>
    <name evidence="1" type="ORF">IW252_001824</name>
</gene>
<dbReference type="AlphaFoldDB" id="A0A931D9S6"/>
<evidence type="ECO:0008006" key="3">
    <source>
        <dbReference type="Google" id="ProtNLM"/>
    </source>
</evidence>
<dbReference type="Proteomes" id="UP000625033">
    <property type="component" value="Unassembled WGS sequence"/>
</dbReference>
<protein>
    <recommendedName>
        <fullName evidence="3">DNA helicase</fullName>
    </recommendedName>
</protein>
<dbReference type="InterPro" id="IPR058303">
    <property type="entry name" value="DUF7990"/>
</dbReference>
<reference evidence="1" key="1">
    <citation type="submission" date="2020-11" db="EMBL/GenBank/DDBJ databases">
        <title>Sequencing the genomes of 1000 actinobacteria strains.</title>
        <authorList>
            <person name="Klenk H.-P."/>
        </authorList>
    </citation>
    <scope>NUCLEOTIDE SEQUENCE</scope>
    <source>
        <strain evidence="1">DSM 26152</strain>
    </source>
</reference>
<keyword evidence="2" id="KW-1185">Reference proteome</keyword>
<evidence type="ECO:0000313" key="2">
    <source>
        <dbReference type="Proteomes" id="UP000625033"/>
    </source>
</evidence>
<proteinExistence type="predicted"/>
<name>A0A931D9S6_9MICC</name>
<dbReference type="EMBL" id="JADOTZ010000001">
    <property type="protein sequence ID" value="MBG6085057.1"/>
    <property type="molecule type" value="Genomic_DNA"/>
</dbReference>
<dbReference type="InterPro" id="IPR047717">
    <property type="entry name" value="CC_star_Cory"/>
</dbReference>
<accession>A0A931D9S6</accession>
<comment type="caution">
    <text evidence="1">The sequence shown here is derived from an EMBL/GenBank/DDBJ whole genome shotgun (WGS) entry which is preliminary data.</text>
</comment>
<dbReference type="NCBIfam" id="NF041419">
    <property type="entry name" value="CC_star_Cory"/>
    <property type="match status" value="1"/>
</dbReference>
<sequence length="84" mass="9842">MSRLAAIAEGFREFYYAPYRRTLARAQRDEEDLFMMLVMSEALGVPNPASYYTLELLPIVFENFHSWHRRMGMDRSPLDSISCC</sequence>
<organism evidence="1 2">
    <name type="scientific">Zhihengliuella flava</name>
    <dbReference type="NCBI Taxonomy" id="1285193"/>
    <lineage>
        <taxon>Bacteria</taxon>
        <taxon>Bacillati</taxon>
        <taxon>Actinomycetota</taxon>
        <taxon>Actinomycetes</taxon>
        <taxon>Micrococcales</taxon>
        <taxon>Micrococcaceae</taxon>
        <taxon>Zhihengliuella</taxon>
    </lineage>
</organism>
<dbReference type="Pfam" id="PF25952">
    <property type="entry name" value="DUF7990"/>
    <property type="match status" value="1"/>
</dbReference>
<dbReference type="RefSeq" id="WP_196836287.1">
    <property type="nucleotide sequence ID" value="NZ_JADOTZ010000001.1"/>
</dbReference>
<evidence type="ECO:0000313" key="1">
    <source>
        <dbReference type="EMBL" id="MBG6085057.1"/>
    </source>
</evidence>